<gene>
    <name evidence="1" type="ORF">TSAR_007318</name>
</gene>
<sequence>MLSQKILNVIKFSKNQVYQAWNTQFLTTSARVLNRNEWSEEKPNLYDEETSGSVIEKRESDRKSNLVKEDDNIIYAILKSNLELTPWGMKKYFTKKKIEIEKQRQGFSQERIDFLGADLAVAHFLVFQGGKVKFRGSDKWVELNEDKKTADLPSLFNPNYILTAFDASGIEIYYEGLETLNNVPKVTHINFSRSPHFDDWFMDKLSSMYPNLEYLDVSDCPKLSERGLEALYKNSKLKTLIVTNHYKSAAFELTCMMLQDILPELKINIITPKEKMKPIINTYLIT</sequence>
<protein>
    <submittedName>
        <fullName evidence="1">Uncharacterized protein</fullName>
    </submittedName>
</protein>
<organism evidence="1 2">
    <name type="scientific">Trichomalopsis sarcophagae</name>
    <dbReference type="NCBI Taxonomy" id="543379"/>
    <lineage>
        <taxon>Eukaryota</taxon>
        <taxon>Metazoa</taxon>
        <taxon>Ecdysozoa</taxon>
        <taxon>Arthropoda</taxon>
        <taxon>Hexapoda</taxon>
        <taxon>Insecta</taxon>
        <taxon>Pterygota</taxon>
        <taxon>Neoptera</taxon>
        <taxon>Endopterygota</taxon>
        <taxon>Hymenoptera</taxon>
        <taxon>Apocrita</taxon>
        <taxon>Proctotrupomorpha</taxon>
        <taxon>Chalcidoidea</taxon>
        <taxon>Pteromalidae</taxon>
        <taxon>Pteromalinae</taxon>
        <taxon>Trichomalopsis</taxon>
    </lineage>
</organism>
<dbReference type="STRING" id="543379.A0A232FIK3"/>
<dbReference type="EMBL" id="NNAY01000153">
    <property type="protein sequence ID" value="OXU30515.1"/>
    <property type="molecule type" value="Genomic_DNA"/>
</dbReference>
<dbReference type="AlphaFoldDB" id="A0A232FIK3"/>
<keyword evidence="2" id="KW-1185">Reference proteome</keyword>
<proteinExistence type="predicted"/>
<reference evidence="1 2" key="1">
    <citation type="journal article" date="2017" name="Curr. Biol.">
        <title>The Evolution of Venom by Co-option of Single-Copy Genes.</title>
        <authorList>
            <person name="Martinson E.O."/>
            <person name="Mrinalini"/>
            <person name="Kelkar Y.D."/>
            <person name="Chang C.H."/>
            <person name="Werren J.H."/>
        </authorList>
    </citation>
    <scope>NUCLEOTIDE SEQUENCE [LARGE SCALE GENOMIC DNA]</scope>
    <source>
        <strain evidence="1 2">Alberta</strain>
        <tissue evidence="1">Whole body</tissue>
    </source>
</reference>
<dbReference type="Proteomes" id="UP000215335">
    <property type="component" value="Unassembled WGS sequence"/>
</dbReference>
<dbReference type="InterPro" id="IPR032675">
    <property type="entry name" value="LRR_dom_sf"/>
</dbReference>
<comment type="caution">
    <text evidence="1">The sequence shown here is derived from an EMBL/GenBank/DDBJ whole genome shotgun (WGS) entry which is preliminary data.</text>
</comment>
<evidence type="ECO:0000313" key="1">
    <source>
        <dbReference type="EMBL" id="OXU30515.1"/>
    </source>
</evidence>
<accession>A0A232FIK3</accession>
<dbReference type="SUPFAM" id="SSF52047">
    <property type="entry name" value="RNI-like"/>
    <property type="match status" value="1"/>
</dbReference>
<evidence type="ECO:0000313" key="2">
    <source>
        <dbReference type="Proteomes" id="UP000215335"/>
    </source>
</evidence>
<dbReference type="Gene3D" id="3.80.10.10">
    <property type="entry name" value="Ribonuclease Inhibitor"/>
    <property type="match status" value="1"/>
</dbReference>
<dbReference type="OrthoDB" id="1708588at2759"/>
<name>A0A232FIK3_9HYME</name>